<comment type="caution">
    <text evidence="1">The sequence shown here is derived from an EMBL/GenBank/DDBJ whole genome shotgun (WGS) entry which is preliminary data.</text>
</comment>
<sequence>MPTLAVALAVVLIMDIEKEEDGASFSGLIFENQFIEISTQLTCNDDPNPILYGLGERLGLAHLRADDEGDLYPMFARAPNTSTPFHTRGGGDNLYSVHPFILQLENGEKGNAHVHKTLLSNTQMLLVVQLCHLTGPWSIKLASAEENQLMMR</sequence>
<name>A0ACC0WWC7_9STRA</name>
<keyword evidence="2" id="KW-1185">Reference proteome</keyword>
<dbReference type="Proteomes" id="UP001163321">
    <property type="component" value="Chromosome 1"/>
</dbReference>
<reference evidence="1 2" key="1">
    <citation type="journal article" date="2022" name="bioRxiv">
        <title>The genome of the oomycete Peronosclerospora sorghi, a cosmopolitan pathogen of maize and sorghum, is inflated with dispersed pseudogenes.</title>
        <authorList>
            <person name="Fletcher K."/>
            <person name="Martin F."/>
            <person name="Isakeit T."/>
            <person name="Cavanaugh K."/>
            <person name="Magill C."/>
            <person name="Michelmore R."/>
        </authorList>
    </citation>
    <scope>NUCLEOTIDE SEQUENCE [LARGE SCALE GENOMIC DNA]</scope>
    <source>
        <strain evidence="1">P6</strain>
    </source>
</reference>
<protein>
    <submittedName>
        <fullName evidence="1">Uncharacterized protein</fullName>
    </submittedName>
</protein>
<accession>A0ACC0WWC7</accession>
<evidence type="ECO:0000313" key="1">
    <source>
        <dbReference type="EMBL" id="KAI9922862.1"/>
    </source>
</evidence>
<dbReference type="EMBL" id="CM047580">
    <property type="protein sequence ID" value="KAI9922862.1"/>
    <property type="molecule type" value="Genomic_DNA"/>
</dbReference>
<gene>
    <name evidence="1" type="ORF">PsorP6_002156</name>
</gene>
<evidence type="ECO:0000313" key="2">
    <source>
        <dbReference type="Proteomes" id="UP001163321"/>
    </source>
</evidence>
<proteinExistence type="predicted"/>
<organism evidence="1 2">
    <name type="scientific">Peronosclerospora sorghi</name>
    <dbReference type="NCBI Taxonomy" id="230839"/>
    <lineage>
        <taxon>Eukaryota</taxon>
        <taxon>Sar</taxon>
        <taxon>Stramenopiles</taxon>
        <taxon>Oomycota</taxon>
        <taxon>Peronosporomycetes</taxon>
        <taxon>Peronosporales</taxon>
        <taxon>Peronosporaceae</taxon>
        <taxon>Peronosclerospora</taxon>
    </lineage>
</organism>